<dbReference type="AlphaFoldDB" id="A0A0E9T3J3"/>
<dbReference type="EMBL" id="GBXM01060388">
    <property type="protein sequence ID" value="JAH48189.1"/>
    <property type="molecule type" value="Transcribed_RNA"/>
</dbReference>
<proteinExistence type="predicted"/>
<protein>
    <submittedName>
        <fullName evidence="2">Uncharacterized protein</fullName>
    </submittedName>
</protein>
<sequence>MGLKRCAAGASKTKHHTEHSRLQWAEPQRTAPPPLWFITSHSPYCLPTSPLPGNRCLQHGC</sequence>
<name>A0A0E9T3J3_ANGAN</name>
<evidence type="ECO:0000256" key="1">
    <source>
        <dbReference type="SAM" id="MobiDB-lite"/>
    </source>
</evidence>
<reference evidence="2" key="1">
    <citation type="submission" date="2014-11" db="EMBL/GenBank/DDBJ databases">
        <authorList>
            <person name="Amaro Gonzalez C."/>
        </authorList>
    </citation>
    <scope>NUCLEOTIDE SEQUENCE</scope>
</reference>
<feature type="region of interest" description="Disordered" evidence="1">
    <location>
        <begin position="1"/>
        <end position="27"/>
    </location>
</feature>
<accession>A0A0E9T3J3</accession>
<reference evidence="2" key="2">
    <citation type="journal article" date="2015" name="Fish Shellfish Immunol.">
        <title>Early steps in the European eel (Anguilla anguilla)-Vibrio vulnificus interaction in the gills: Role of the RtxA13 toxin.</title>
        <authorList>
            <person name="Callol A."/>
            <person name="Pajuelo D."/>
            <person name="Ebbesson L."/>
            <person name="Teles M."/>
            <person name="MacKenzie S."/>
            <person name="Amaro C."/>
        </authorList>
    </citation>
    <scope>NUCLEOTIDE SEQUENCE</scope>
</reference>
<organism evidence="2">
    <name type="scientific">Anguilla anguilla</name>
    <name type="common">European freshwater eel</name>
    <name type="synonym">Muraena anguilla</name>
    <dbReference type="NCBI Taxonomy" id="7936"/>
    <lineage>
        <taxon>Eukaryota</taxon>
        <taxon>Metazoa</taxon>
        <taxon>Chordata</taxon>
        <taxon>Craniata</taxon>
        <taxon>Vertebrata</taxon>
        <taxon>Euteleostomi</taxon>
        <taxon>Actinopterygii</taxon>
        <taxon>Neopterygii</taxon>
        <taxon>Teleostei</taxon>
        <taxon>Anguilliformes</taxon>
        <taxon>Anguillidae</taxon>
        <taxon>Anguilla</taxon>
    </lineage>
</organism>
<evidence type="ECO:0000313" key="2">
    <source>
        <dbReference type="EMBL" id="JAH48189.1"/>
    </source>
</evidence>